<evidence type="ECO:0008006" key="3">
    <source>
        <dbReference type="Google" id="ProtNLM"/>
    </source>
</evidence>
<accession>A0A1I6L7T5</accession>
<sequence>MSYHEFITVRMSGTMRAELFAYAAERQLDVGKLVRDLIAFELAVGRHRAREALGQLLFLAIAMDELLAAHSDETLRDHVIQQWRTRLDEEASSDAQ</sequence>
<evidence type="ECO:0000313" key="1">
    <source>
        <dbReference type="EMBL" id="SFR99545.1"/>
    </source>
</evidence>
<reference evidence="1 2" key="1">
    <citation type="submission" date="2016-10" db="EMBL/GenBank/DDBJ databases">
        <authorList>
            <person name="de Groot N.N."/>
        </authorList>
    </citation>
    <scope>NUCLEOTIDE SEQUENCE [LARGE SCALE GENOMIC DNA]</scope>
    <source>
        <strain evidence="1 2">S5-249</strain>
    </source>
</reference>
<protein>
    <recommendedName>
        <fullName evidence="3">Ribbon-helix-helix domain-containing protein</fullName>
    </recommendedName>
</protein>
<gene>
    <name evidence="1" type="ORF">SAMN05192580_2418</name>
</gene>
<dbReference type="EMBL" id="FOZG01000002">
    <property type="protein sequence ID" value="SFR99545.1"/>
    <property type="molecule type" value="Genomic_DNA"/>
</dbReference>
<dbReference type="RefSeq" id="WP_131819260.1">
    <property type="nucleotide sequence ID" value="NZ_FOZG01000002.1"/>
</dbReference>
<keyword evidence="2" id="KW-1185">Reference proteome</keyword>
<dbReference type="Proteomes" id="UP000198824">
    <property type="component" value="Unassembled WGS sequence"/>
</dbReference>
<name>A0A1I6L7T5_9SPHN</name>
<organism evidence="1 2">
    <name type="scientific">Sphingomonas jatrophae</name>
    <dbReference type="NCBI Taxonomy" id="1166337"/>
    <lineage>
        <taxon>Bacteria</taxon>
        <taxon>Pseudomonadati</taxon>
        <taxon>Pseudomonadota</taxon>
        <taxon>Alphaproteobacteria</taxon>
        <taxon>Sphingomonadales</taxon>
        <taxon>Sphingomonadaceae</taxon>
        <taxon>Sphingomonas</taxon>
    </lineage>
</organism>
<dbReference type="STRING" id="1166337.SAMN05192580_2418"/>
<proteinExistence type="predicted"/>
<evidence type="ECO:0000313" key="2">
    <source>
        <dbReference type="Proteomes" id="UP000198824"/>
    </source>
</evidence>
<dbReference type="OrthoDB" id="7506678at2"/>
<dbReference type="AlphaFoldDB" id="A0A1I6L7T5"/>